<dbReference type="RefSeq" id="XP_067714330.1">
    <property type="nucleotide sequence ID" value="XM_067858229.1"/>
</dbReference>
<dbReference type="GeneID" id="94193742"/>
<reference evidence="1 2" key="1">
    <citation type="submission" date="2021-06" db="EMBL/GenBank/DDBJ databases">
        <title>Genome sequence of Babesia caballi.</title>
        <authorList>
            <person name="Yamagishi J."/>
            <person name="Kidaka T."/>
            <person name="Ochi A."/>
        </authorList>
    </citation>
    <scope>NUCLEOTIDE SEQUENCE [LARGE SCALE GENOMIC DNA]</scope>
    <source>
        <strain evidence="1">USDA-D6B2</strain>
    </source>
</reference>
<evidence type="ECO:0000313" key="1">
    <source>
        <dbReference type="EMBL" id="GIX62261.1"/>
    </source>
</evidence>
<organism evidence="1 2">
    <name type="scientific">Babesia caballi</name>
    <dbReference type="NCBI Taxonomy" id="5871"/>
    <lineage>
        <taxon>Eukaryota</taxon>
        <taxon>Sar</taxon>
        <taxon>Alveolata</taxon>
        <taxon>Apicomplexa</taxon>
        <taxon>Aconoidasida</taxon>
        <taxon>Piroplasmida</taxon>
        <taxon>Babesiidae</taxon>
        <taxon>Babesia</taxon>
    </lineage>
</organism>
<gene>
    <name evidence="1" type="ORF">BcabD6B2_16960</name>
</gene>
<keyword evidence="2" id="KW-1185">Reference proteome</keyword>
<dbReference type="EMBL" id="BPLF01000001">
    <property type="protein sequence ID" value="GIX62261.1"/>
    <property type="molecule type" value="Genomic_DNA"/>
</dbReference>
<evidence type="ECO:0000313" key="2">
    <source>
        <dbReference type="Proteomes" id="UP001497744"/>
    </source>
</evidence>
<dbReference type="Proteomes" id="UP001497744">
    <property type="component" value="Unassembled WGS sequence"/>
</dbReference>
<sequence>MQTANVSSARSQRAAAHDRDVHLRPVVGPRLQLLDGAQRLHALHHLAEDHVLAVEVRRGHEGDEELRVVGVGAAVGHAEQPALGVLVDERLVVELVAVDADAARAVAVGDVAALHHEALDEPVELVALVVDVRLFVAELLEVLDGLGHRVLEERDDQPAALLADGEVQVDPRHGGQVPDAALFFVERQVLEHVAVPLLRELVLLVQLSLRHLVERHRVRVLGLDFDHLRQVLQRLAERRGLDSGHRAAVQPLDVQRLQRERLRRVVLRGRVLLDLQVAVGQVQVALQLGHVGRLARRLVPLLPHGKVVQPVLVHGDGRPVLAAHELGVSQRLRVGRCLNLLVRRHVVQVPRFGPRVDEFDFKLRTVTQLRP</sequence>
<name>A0AAV4LT67_BABCB</name>
<proteinExistence type="predicted"/>
<accession>A0AAV4LT67</accession>
<protein>
    <submittedName>
        <fullName evidence="1">Pentatricopeptide repeat-containing protein</fullName>
    </submittedName>
</protein>
<dbReference type="AlphaFoldDB" id="A0AAV4LT67"/>
<comment type="caution">
    <text evidence="1">The sequence shown here is derived from an EMBL/GenBank/DDBJ whole genome shotgun (WGS) entry which is preliminary data.</text>
</comment>